<dbReference type="EMBL" id="JAFCIX010000569">
    <property type="protein sequence ID" value="KAH6587001.1"/>
    <property type="molecule type" value="Genomic_DNA"/>
</dbReference>
<evidence type="ECO:0000313" key="4">
    <source>
        <dbReference type="Proteomes" id="UP001648503"/>
    </source>
</evidence>
<dbReference type="InterPro" id="IPR000626">
    <property type="entry name" value="Ubiquitin-like_dom"/>
</dbReference>
<dbReference type="PANTHER" id="PTHR13609">
    <property type="entry name" value="UBIQUITIN DOMAIN CONTAINING 1 PROTEIN-RELATED"/>
    <property type="match status" value="1"/>
</dbReference>
<protein>
    <recommendedName>
        <fullName evidence="2">Ubiquitin-like domain-containing protein</fullName>
    </recommendedName>
</protein>
<dbReference type="Pfam" id="PF00240">
    <property type="entry name" value="ubiquitin"/>
    <property type="match status" value="1"/>
</dbReference>
<evidence type="ECO:0000256" key="1">
    <source>
        <dbReference type="SAM" id="MobiDB-lite"/>
    </source>
</evidence>
<dbReference type="InterPro" id="IPR029071">
    <property type="entry name" value="Ubiquitin-like_domsf"/>
</dbReference>
<comment type="caution">
    <text evidence="3">The sequence shown here is derived from an EMBL/GenBank/DDBJ whole genome shotgun (WGS) entry which is preliminary data.</text>
</comment>
<proteinExistence type="predicted"/>
<evidence type="ECO:0000313" key="3">
    <source>
        <dbReference type="EMBL" id="KAH6587001.1"/>
    </source>
</evidence>
<evidence type="ECO:0000259" key="2">
    <source>
        <dbReference type="PROSITE" id="PS50053"/>
    </source>
</evidence>
<dbReference type="Proteomes" id="UP001648503">
    <property type="component" value="Unassembled WGS sequence"/>
</dbReference>
<name>A0ABQ8EXI3_9FUNG</name>
<dbReference type="InterPro" id="IPR038169">
    <property type="entry name" value="DC-UbP/UBTD2_N_sf"/>
</dbReference>
<gene>
    <name evidence="3" type="ORF">BASA50_000049</name>
</gene>
<dbReference type="Gene3D" id="1.20.225.20">
    <property type="entry name" value="Ub domain-containing protein, DC-UbP/UBTD2, N-terminal domain"/>
    <property type="match status" value="1"/>
</dbReference>
<dbReference type="InterPro" id="IPR032752">
    <property type="entry name" value="DC-UbP/UBTD2_N"/>
</dbReference>
<dbReference type="InterPro" id="IPR039869">
    <property type="entry name" value="UBTD1/2"/>
</dbReference>
<organism evidence="3 4">
    <name type="scientific">Batrachochytrium salamandrivorans</name>
    <dbReference type="NCBI Taxonomy" id="1357716"/>
    <lineage>
        <taxon>Eukaryota</taxon>
        <taxon>Fungi</taxon>
        <taxon>Fungi incertae sedis</taxon>
        <taxon>Chytridiomycota</taxon>
        <taxon>Chytridiomycota incertae sedis</taxon>
        <taxon>Chytridiomycetes</taxon>
        <taxon>Rhizophydiales</taxon>
        <taxon>Rhizophydiales incertae sedis</taxon>
        <taxon>Batrachochytrium</taxon>
    </lineage>
</organism>
<reference evidence="3 4" key="1">
    <citation type="submission" date="2021-02" db="EMBL/GenBank/DDBJ databases">
        <title>Variation within the Batrachochytrium salamandrivorans European outbreak.</title>
        <authorList>
            <person name="Kelly M."/>
            <person name="Pasmans F."/>
            <person name="Shea T.P."/>
            <person name="Munoz J.F."/>
            <person name="Carranza S."/>
            <person name="Cuomo C.A."/>
            <person name="Martel A."/>
        </authorList>
    </citation>
    <scope>NUCLEOTIDE SEQUENCE [LARGE SCALE GENOMIC DNA]</scope>
    <source>
        <strain evidence="3 4">AMFP18/2</strain>
    </source>
</reference>
<dbReference type="Pfam" id="PF16455">
    <property type="entry name" value="UBD"/>
    <property type="match status" value="1"/>
</dbReference>
<feature type="compositionally biased region" description="Polar residues" evidence="1">
    <location>
        <begin position="1"/>
        <end position="11"/>
    </location>
</feature>
<feature type="region of interest" description="Disordered" evidence="1">
    <location>
        <begin position="244"/>
        <end position="276"/>
    </location>
</feature>
<feature type="region of interest" description="Disordered" evidence="1">
    <location>
        <begin position="1"/>
        <end position="20"/>
    </location>
</feature>
<keyword evidence="4" id="KW-1185">Reference proteome</keyword>
<dbReference type="Gene3D" id="3.10.20.90">
    <property type="entry name" value="Phosphatidylinositol 3-kinase Catalytic Subunit, Chain A, domain 1"/>
    <property type="match status" value="1"/>
</dbReference>
<sequence>MGVCCSHTNDGGPSRIRPAQAMSSNPYQAGINTVVTGGNKPLKDFATLAWKPESPITRQQLRVMRDGFWHTQPSYSGRQEIWQALQLACDSQSTELAQSIVTAAQITVPTGILSDGCYDVLGNQYVIPLYCFLDPTHFDGEISNVNTSARSAGFSSATETVYGAGGSFMTHDDGNAHYETTTQAVVNLENRISDASRTHSIQAGTVDPGMDPAGASMAANKDSTDKDTPDCSLGVLILSHTDATPASRSTAESVPPSVVQGAVSPTPPVRLPSPSIQETEPCAATGDMIPITVRLSTGPDIKLSICKSDTIAHLKSTVSKRDTHISHLMTETQFFKLRVMYLGKELADTLRICDSRIAPGSVVQIMVLVSS</sequence>
<accession>A0ABQ8EXI3</accession>
<dbReference type="SUPFAM" id="SSF54236">
    <property type="entry name" value="Ubiquitin-like"/>
    <property type="match status" value="1"/>
</dbReference>
<feature type="domain" description="Ubiquitin-like" evidence="2">
    <location>
        <begin position="289"/>
        <end position="371"/>
    </location>
</feature>
<dbReference type="PROSITE" id="PS50053">
    <property type="entry name" value="UBIQUITIN_2"/>
    <property type="match status" value="1"/>
</dbReference>